<feature type="compositionally biased region" description="Basic and acidic residues" evidence="1">
    <location>
        <begin position="94"/>
        <end position="103"/>
    </location>
</feature>
<proteinExistence type="predicted"/>
<comment type="caution">
    <text evidence="2">The sequence shown here is derived from an EMBL/GenBank/DDBJ whole genome shotgun (WGS) entry which is preliminary data.</text>
</comment>
<name>A0A6L9Y7G7_9BURK</name>
<reference evidence="2 3" key="1">
    <citation type="submission" date="2020-02" db="EMBL/GenBank/DDBJ databases">
        <title>Pelistega sp. NLN82 were isolated from wild rodents of the Hainan Island.</title>
        <authorList>
            <person name="Niu N."/>
            <person name="Zhou J."/>
        </authorList>
    </citation>
    <scope>NUCLEOTIDE SEQUENCE [LARGE SCALE GENOMIC DNA]</scope>
    <source>
        <strain evidence="2 3">NLN82</strain>
    </source>
</reference>
<dbReference type="RefSeq" id="WP_163764766.1">
    <property type="nucleotide sequence ID" value="NZ_JAAGYR010000016.1"/>
</dbReference>
<dbReference type="AlphaFoldDB" id="A0A6L9Y7G7"/>
<organism evidence="2 3">
    <name type="scientific">Pelistega ratti</name>
    <dbReference type="NCBI Taxonomy" id="2652177"/>
    <lineage>
        <taxon>Bacteria</taxon>
        <taxon>Pseudomonadati</taxon>
        <taxon>Pseudomonadota</taxon>
        <taxon>Betaproteobacteria</taxon>
        <taxon>Burkholderiales</taxon>
        <taxon>Alcaligenaceae</taxon>
        <taxon>Pelistega</taxon>
    </lineage>
</organism>
<sequence length="103" mass="12027">MATATTEFNFVQELEKTLLQNIATSFHLDFMLLNDKKGGDVDTINNVAQGVYATEEERSRYENRGQYNSHEYHTHQNYIAKNRESHNLQQQGKLVDKYTDKKN</sequence>
<accession>A0A6L9Y7G7</accession>
<dbReference type="Proteomes" id="UP000477651">
    <property type="component" value="Unassembled WGS sequence"/>
</dbReference>
<evidence type="ECO:0000313" key="2">
    <source>
        <dbReference type="EMBL" id="NEN76316.1"/>
    </source>
</evidence>
<protein>
    <submittedName>
        <fullName evidence="2">Uncharacterized protein</fullName>
    </submittedName>
</protein>
<evidence type="ECO:0000256" key="1">
    <source>
        <dbReference type="SAM" id="MobiDB-lite"/>
    </source>
</evidence>
<evidence type="ECO:0000313" key="3">
    <source>
        <dbReference type="Proteomes" id="UP000477651"/>
    </source>
</evidence>
<gene>
    <name evidence="2" type="ORF">F9B74_08275</name>
</gene>
<keyword evidence="3" id="KW-1185">Reference proteome</keyword>
<dbReference type="EMBL" id="JAAGYR010000016">
    <property type="protein sequence ID" value="NEN76316.1"/>
    <property type="molecule type" value="Genomic_DNA"/>
</dbReference>
<feature type="region of interest" description="Disordered" evidence="1">
    <location>
        <begin position="82"/>
        <end position="103"/>
    </location>
</feature>